<accession>V5AMZ8</accession>
<comment type="caution">
    <text evidence="2">The sequence shown here is derived from an EMBL/GenBank/DDBJ whole genome shotgun (WGS) entry which is preliminary data.</text>
</comment>
<evidence type="ECO:0000256" key="1">
    <source>
        <dbReference type="SAM" id="Phobius"/>
    </source>
</evidence>
<organism evidence="2 3">
    <name type="scientific">Trypanosoma cruzi Dm28c</name>
    <dbReference type="NCBI Taxonomy" id="1416333"/>
    <lineage>
        <taxon>Eukaryota</taxon>
        <taxon>Discoba</taxon>
        <taxon>Euglenozoa</taxon>
        <taxon>Kinetoplastea</taxon>
        <taxon>Metakinetoplastina</taxon>
        <taxon>Trypanosomatida</taxon>
        <taxon>Trypanosomatidae</taxon>
        <taxon>Trypanosoma</taxon>
        <taxon>Schizotrypanum</taxon>
    </lineage>
</organism>
<dbReference type="EMBL" id="AYLP01000214">
    <property type="protein sequence ID" value="ESS62065.1"/>
    <property type="molecule type" value="Genomic_DNA"/>
</dbReference>
<dbReference type="AlphaFoldDB" id="V5AMZ8"/>
<evidence type="ECO:0000313" key="3">
    <source>
        <dbReference type="Proteomes" id="UP000017861"/>
    </source>
</evidence>
<evidence type="ECO:0000313" key="2">
    <source>
        <dbReference type="EMBL" id="ESS62065.1"/>
    </source>
</evidence>
<name>V5AMZ8_TRYCR</name>
<gene>
    <name evidence="2" type="ORF">TCDM_10308</name>
</gene>
<keyword evidence="1" id="KW-0472">Membrane</keyword>
<reference evidence="2 3" key="1">
    <citation type="journal article" date="2014" name="Genome Announc.">
        <title>Trypanosoma cruzi Clone Dm28c Draft Genome Sequence.</title>
        <authorList>
            <person name="Grisard E.C."/>
            <person name="Teixeira S.M."/>
            <person name="de Almeida L.G."/>
            <person name="Stoco P.H."/>
            <person name="Gerber A.L."/>
            <person name="Talavera-Lopez C."/>
            <person name="Lima O.C."/>
            <person name="Andersson B."/>
            <person name="de Vasconcelos A.T."/>
        </authorList>
    </citation>
    <scope>NUCLEOTIDE SEQUENCE [LARGE SCALE GENOMIC DNA]</scope>
    <source>
        <strain evidence="2 3">Dm28c</strain>
    </source>
</reference>
<feature type="transmembrane region" description="Helical" evidence="1">
    <location>
        <begin position="50"/>
        <end position="73"/>
    </location>
</feature>
<sequence length="212" mass="23500">MSDVFPTFVSLLMPTRGADLTAARPAECTKRGVEEQAGCRMECKGCCVGWWRSAIFFVCAGNMYALTHFLYALGHMKRNILLRDFFIVLFCFQGALRGVRRTVHAWLLPSPRVVCPLCVCLPHLSSPLLLSMSLTVEISSTPLNDHTHDDDDVPSAVRPAGACPVLLPVRVRDSSSPHFIFSGGKRWDRGGRGIRHGRVNNCVRCLRGTKSE</sequence>
<protein>
    <submittedName>
        <fullName evidence="2">Uncharacterized protein</fullName>
    </submittedName>
</protein>
<dbReference type="Proteomes" id="UP000017861">
    <property type="component" value="Unassembled WGS sequence"/>
</dbReference>
<proteinExistence type="predicted"/>
<keyword evidence="1" id="KW-0812">Transmembrane</keyword>
<keyword evidence="1" id="KW-1133">Transmembrane helix</keyword>
<dbReference type="VEuPathDB" id="TriTrypDB:TCDM_10308"/>